<dbReference type="RefSeq" id="WP_386027666.1">
    <property type="nucleotide sequence ID" value="NZ_JBHUHX010000040.1"/>
</dbReference>
<name>A0ABW4YBZ5_9GAMM</name>
<gene>
    <name evidence="1" type="ORF">ACFSJC_14280</name>
</gene>
<reference evidence="2" key="1">
    <citation type="journal article" date="2019" name="Int. J. Syst. Evol. Microbiol.">
        <title>The Global Catalogue of Microorganisms (GCM) 10K type strain sequencing project: providing services to taxonomists for standard genome sequencing and annotation.</title>
        <authorList>
            <consortium name="The Broad Institute Genomics Platform"/>
            <consortium name="The Broad Institute Genome Sequencing Center for Infectious Disease"/>
            <person name="Wu L."/>
            <person name="Ma J."/>
        </authorList>
    </citation>
    <scope>NUCLEOTIDE SEQUENCE [LARGE SCALE GENOMIC DNA]</scope>
    <source>
        <strain evidence="2">KACC 12597</strain>
    </source>
</reference>
<protein>
    <submittedName>
        <fullName evidence="1">Uncharacterized protein</fullName>
    </submittedName>
</protein>
<dbReference type="Proteomes" id="UP001597337">
    <property type="component" value="Unassembled WGS sequence"/>
</dbReference>
<sequence length="174" mass="19365">MDDTLKRWSGLNVTKRGDDTTIEVENSNMRILFDSQSTAPRRMRPVALILLAGLALPSVSAPNLNEETQELLVSAVTAAAELDLYNARCRGDQSGRQTDNLNKEMVGKLGITVLGVEDDLFPERSYRATQKRLERDFLAELRDAGGCPGAKESDLPEVLKARYYERLNAVRELP</sequence>
<comment type="caution">
    <text evidence="1">The sequence shown here is derived from an EMBL/GenBank/DDBJ whole genome shotgun (WGS) entry which is preliminary data.</text>
</comment>
<evidence type="ECO:0000313" key="2">
    <source>
        <dbReference type="Proteomes" id="UP001597337"/>
    </source>
</evidence>
<organism evidence="1 2">
    <name type="scientific">Thiorhodococcus fuscus</name>
    <dbReference type="NCBI Taxonomy" id="527200"/>
    <lineage>
        <taxon>Bacteria</taxon>
        <taxon>Pseudomonadati</taxon>
        <taxon>Pseudomonadota</taxon>
        <taxon>Gammaproteobacteria</taxon>
        <taxon>Chromatiales</taxon>
        <taxon>Chromatiaceae</taxon>
        <taxon>Thiorhodococcus</taxon>
    </lineage>
</organism>
<evidence type="ECO:0000313" key="1">
    <source>
        <dbReference type="EMBL" id="MFD2113014.1"/>
    </source>
</evidence>
<keyword evidence="2" id="KW-1185">Reference proteome</keyword>
<dbReference type="EMBL" id="JBHUHX010000040">
    <property type="protein sequence ID" value="MFD2113014.1"/>
    <property type="molecule type" value="Genomic_DNA"/>
</dbReference>
<accession>A0ABW4YBZ5</accession>
<proteinExistence type="predicted"/>